<reference evidence="1 2" key="1">
    <citation type="journal article" date="2019" name="Genome Biol. Evol.">
        <title>Insights into the evolution of the New World diploid cottons (Gossypium, subgenus Houzingenia) based on genome sequencing.</title>
        <authorList>
            <person name="Grover C.E."/>
            <person name="Arick M.A. 2nd"/>
            <person name="Thrash A."/>
            <person name="Conover J.L."/>
            <person name="Sanders W.S."/>
            <person name="Peterson D.G."/>
            <person name="Frelichowski J.E."/>
            <person name="Scheffler J.A."/>
            <person name="Scheffler B.E."/>
            <person name="Wendel J.F."/>
        </authorList>
    </citation>
    <scope>NUCLEOTIDE SEQUENCE [LARGE SCALE GENOMIC DNA]</scope>
    <source>
        <strain evidence="1">27</strain>
        <tissue evidence="1">Leaf</tissue>
    </source>
</reference>
<proteinExistence type="predicted"/>
<feature type="non-terminal residue" evidence="1">
    <location>
        <position position="75"/>
    </location>
</feature>
<dbReference type="EMBL" id="JABFAC010241847">
    <property type="protein sequence ID" value="MBA0635432.1"/>
    <property type="molecule type" value="Genomic_DNA"/>
</dbReference>
<comment type="caution">
    <text evidence="1">The sequence shown here is derived from an EMBL/GenBank/DDBJ whole genome shotgun (WGS) entry which is preliminary data.</text>
</comment>
<feature type="non-terminal residue" evidence="1">
    <location>
        <position position="1"/>
    </location>
</feature>
<protein>
    <submittedName>
        <fullName evidence="1">Uncharacterized protein</fullName>
    </submittedName>
</protein>
<evidence type="ECO:0000313" key="1">
    <source>
        <dbReference type="EMBL" id="MBA0635432.1"/>
    </source>
</evidence>
<accession>A0A7J8TBA6</accession>
<organism evidence="1 2">
    <name type="scientific">Gossypium davidsonii</name>
    <name type="common">Davidson's cotton</name>
    <name type="synonym">Gossypium klotzschianum subsp. davidsonii</name>
    <dbReference type="NCBI Taxonomy" id="34287"/>
    <lineage>
        <taxon>Eukaryota</taxon>
        <taxon>Viridiplantae</taxon>
        <taxon>Streptophyta</taxon>
        <taxon>Embryophyta</taxon>
        <taxon>Tracheophyta</taxon>
        <taxon>Spermatophyta</taxon>
        <taxon>Magnoliopsida</taxon>
        <taxon>eudicotyledons</taxon>
        <taxon>Gunneridae</taxon>
        <taxon>Pentapetalae</taxon>
        <taxon>rosids</taxon>
        <taxon>malvids</taxon>
        <taxon>Malvales</taxon>
        <taxon>Malvaceae</taxon>
        <taxon>Malvoideae</taxon>
        <taxon>Gossypium</taxon>
    </lineage>
</organism>
<name>A0A7J8TBA6_GOSDV</name>
<sequence>KLRQDLQFYLDKIPCKEVTSLHDSIVLEILGADAQSEADITAKEIGWFRRKVIAFRVVLKARRMRKEKLRHASKM</sequence>
<evidence type="ECO:0000313" key="2">
    <source>
        <dbReference type="Proteomes" id="UP000593561"/>
    </source>
</evidence>
<keyword evidence="2" id="KW-1185">Reference proteome</keyword>
<gene>
    <name evidence="1" type="ORF">Godav_005271</name>
</gene>
<dbReference type="AlphaFoldDB" id="A0A7J8TBA6"/>
<dbReference type="Proteomes" id="UP000593561">
    <property type="component" value="Unassembled WGS sequence"/>
</dbReference>